<name>A0A285SSR2_9HYPH</name>
<dbReference type="PROSITE" id="PS00430">
    <property type="entry name" value="TONB_DEPENDENT_REC_1"/>
    <property type="match status" value="1"/>
</dbReference>
<accession>A0A285SSR2</accession>
<evidence type="ECO:0000313" key="1">
    <source>
        <dbReference type="EMBL" id="SOC09344.1"/>
    </source>
</evidence>
<dbReference type="InterPro" id="IPR010916">
    <property type="entry name" value="TonB_box_CS"/>
</dbReference>
<keyword evidence="2" id="KW-1185">Reference proteome</keyword>
<evidence type="ECO:0000313" key="2">
    <source>
        <dbReference type="Proteomes" id="UP000219331"/>
    </source>
</evidence>
<dbReference type="AlphaFoldDB" id="A0A285SSR2"/>
<gene>
    <name evidence="1" type="ORF">SAMN05421512_10618</name>
</gene>
<organism evidence="1 2">
    <name type="scientific">Stappia indica</name>
    <dbReference type="NCBI Taxonomy" id="538381"/>
    <lineage>
        <taxon>Bacteria</taxon>
        <taxon>Pseudomonadati</taxon>
        <taxon>Pseudomonadota</taxon>
        <taxon>Alphaproteobacteria</taxon>
        <taxon>Hyphomicrobiales</taxon>
        <taxon>Stappiaceae</taxon>
        <taxon>Stappia</taxon>
    </lineage>
</organism>
<dbReference type="EMBL" id="OBML01000006">
    <property type="protein sequence ID" value="SOC09344.1"/>
    <property type="molecule type" value="Genomic_DNA"/>
</dbReference>
<reference evidence="1 2" key="1">
    <citation type="submission" date="2017-08" db="EMBL/GenBank/DDBJ databases">
        <authorList>
            <person name="de Groot N.N."/>
        </authorList>
    </citation>
    <scope>NUCLEOTIDE SEQUENCE [LARGE SCALE GENOMIC DNA]</scope>
    <source>
        <strain evidence="1 2">USBA 352</strain>
    </source>
</reference>
<sequence length="208" mass="21644">MNRGKSGRFGKFVGEAVTMGERARAAHPAPLARALALAAGLALLPAASLAQQAPPALPEGLAGAYQALDAAWQQAPLSFAALAFSDGPASGYGRYTPRKDAVFAAGDTLTVYAEPVGFGYDATGEGYGVRLTAGFELLNTSGQVLAEQTGFADLRADSRNKLREFHATLSFAFEGLRPGDYRLVTTLTDTVSGKTASGELPFSIRAAE</sequence>
<protein>
    <submittedName>
        <fullName evidence="1">Uncharacterized protein</fullName>
    </submittedName>
</protein>
<dbReference type="Proteomes" id="UP000219331">
    <property type="component" value="Unassembled WGS sequence"/>
</dbReference>
<proteinExistence type="predicted"/>